<name>K1WL62_MARBU</name>
<dbReference type="AlphaFoldDB" id="K1WL62"/>
<dbReference type="eggNOG" id="ENOG502T813">
    <property type="taxonomic scope" value="Eukaryota"/>
</dbReference>
<dbReference type="HOGENOM" id="CLU_1816209_0_0_1"/>
<dbReference type="RefSeq" id="XP_007296183.1">
    <property type="nucleotide sequence ID" value="XM_007296121.1"/>
</dbReference>
<organism evidence="2 3">
    <name type="scientific">Marssonina brunnea f. sp. multigermtubi (strain MB_m1)</name>
    <name type="common">Marssonina leaf spot fungus</name>
    <dbReference type="NCBI Taxonomy" id="1072389"/>
    <lineage>
        <taxon>Eukaryota</taxon>
        <taxon>Fungi</taxon>
        <taxon>Dikarya</taxon>
        <taxon>Ascomycota</taxon>
        <taxon>Pezizomycotina</taxon>
        <taxon>Leotiomycetes</taxon>
        <taxon>Helotiales</taxon>
        <taxon>Drepanopezizaceae</taxon>
        <taxon>Drepanopeziza</taxon>
    </lineage>
</organism>
<dbReference type="InParanoid" id="K1WL62"/>
<dbReference type="GeneID" id="18764229"/>
<protein>
    <submittedName>
        <fullName evidence="2">Uncharacterized protein</fullName>
    </submittedName>
</protein>
<evidence type="ECO:0000313" key="3">
    <source>
        <dbReference type="Proteomes" id="UP000006753"/>
    </source>
</evidence>
<dbReference type="KEGG" id="mbe:MBM_08294"/>
<sequence length="120" mass="13512">MMFTNTIVAAAALAASVVTAAPAPGKVIQPTSTIKLCNDFNWNQCREMQYTPQVCTEIPNDFHDVVSSLNTYNKQCTFFVDRYCPRQSGSFYWNGVVQNIRDHPDLGNYENKISSFKCES</sequence>
<dbReference type="EMBL" id="JH921449">
    <property type="protein sequence ID" value="EKD13576.1"/>
    <property type="molecule type" value="Genomic_DNA"/>
</dbReference>
<evidence type="ECO:0000256" key="1">
    <source>
        <dbReference type="SAM" id="SignalP"/>
    </source>
</evidence>
<reference evidence="2 3" key="1">
    <citation type="journal article" date="2012" name="BMC Genomics">
        <title>Sequencing the genome of Marssonina brunnea reveals fungus-poplar co-evolution.</title>
        <authorList>
            <person name="Zhu S."/>
            <person name="Cao Y.-Z."/>
            <person name="Jiang C."/>
            <person name="Tan B.-Y."/>
            <person name="Wang Z."/>
            <person name="Feng S."/>
            <person name="Zhang L."/>
            <person name="Su X.-H."/>
            <person name="Brejova B."/>
            <person name="Vinar T."/>
            <person name="Xu M."/>
            <person name="Wang M.-X."/>
            <person name="Zhang S.-G."/>
            <person name="Huang M.-R."/>
            <person name="Wu R."/>
            <person name="Zhou Y."/>
        </authorList>
    </citation>
    <scope>NUCLEOTIDE SEQUENCE [LARGE SCALE GENOMIC DNA]</scope>
    <source>
        <strain evidence="2 3">MB_m1</strain>
    </source>
</reference>
<proteinExistence type="predicted"/>
<evidence type="ECO:0000313" key="2">
    <source>
        <dbReference type="EMBL" id="EKD13576.1"/>
    </source>
</evidence>
<keyword evidence="1" id="KW-0732">Signal</keyword>
<feature type="chain" id="PRO_5003854502" evidence="1">
    <location>
        <begin position="21"/>
        <end position="120"/>
    </location>
</feature>
<gene>
    <name evidence="2" type="ORF">MBM_08294</name>
</gene>
<feature type="signal peptide" evidence="1">
    <location>
        <begin position="1"/>
        <end position="20"/>
    </location>
</feature>
<dbReference type="Proteomes" id="UP000006753">
    <property type="component" value="Unassembled WGS sequence"/>
</dbReference>
<dbReference type="OrthoDB" id="5401396at2759"/>
<accession>K1WL62</accession>
<keyword evidence="3" id="KW-1185">Reference proteome</keyword>